<name>D5V766_ARCNC</name>
<proteinExistence type="predicted"/>
<sequence precursor="true">MKNVIFNMGLLCMITFFTGCSNSLQNTAISSMNKKIENTNQPYEFVKYKDTNRASYYSNTKIRGEKGKSIVSSEVLFNDIMRNIYLKCDYTEFDLVEKRVVLHDNPYFYEVWVFRDEKSKTKDKTTALGINMKQLQNGRGTDFSIIGNCPAIPKSFVFTK</sequence>
<accession>D5V766</accession>
<dbReference type="KEGG" id="ant:Arnit_2838"/>
<protein>
    <recommendedName>
        <fullName evidence="3">Lipoprotein</fullName>
    </recommendedName>
</protein>
<dbReference type="RefSeq" id="WP_013136631.1">
    <property type="nucleotide sequence ID" value="NC_014166.1"/>
</dbReference>
<dbReference type="Proteomes" id="UP000000939">
    <property type="component" value="Chromosome"/>
</dbReference>
<gene>
    <name evidence="1" type="ordered locus">Arnit_2838</name>
</gene>
<reference evidence="1 2" key="1">
    <citation type="journal article" date="2010" name="Stand. Genomic Sci.">
        <title>Complete genome sequence of Arcobacter nitrofigilis type strain (CI).</title>
        <authorList>
            <person name="Pati A."/>
            <person name="Gronow S."/>
            <person name="Lapidus A."/>
            <person name="Copeland A."/>
            <person name="Glavina Del Rio T."/>
            <person name="Nolan M."/>
            <person name="Lucas S."/>
            <person name="Tice H."/>
            <person name="Cheng J.F."/>
            <person name="Han C."/>
            <person name="Chertkov O."/>
            <person name="Bruce D."/>
            <person name="Tapia R."/>
            <person name="Goodwin L."/>
            <person name="Pitluck S."/>
            <person name="Liolios K."/>
            <person name="Ivanova N."/>
            <person name="Mavromatis K."/>
            <person name="Chen A."/>
            <person name="Palaniappan K."/>
            <person name="Land M."/>
            <person name="Hauser L."/>
            <person name="Chang Y.J."/>
            <person name="Jeffries C.D."/>
            <person name="Detter J.C."/>
            <person name="Rohde M."/>
            <person name="Goker M."/>
            <person name="Bristow J."/>
            <person name="Eisen J.A."/>
            <person name="Markowitz V."/>
            <person name="Hugenholtz P."/>
            <person name="Klenk H.P."/>
            <person name="Kyrpides N.C."/>
        </authorList>
    </citation>
    <scope>NUCLEOTIDE SEQUENCE [LARGE SCALE GENOMIC DNA]</scope>
    <source>
        <strain evidence="2">ATCC 33309 / DSM 7299 / CCUG 15893 / LMG 7604 / NCTC 12251 / CI</strain>
    </source>
</reference>
<dbReference type="AlphaFoldDB" id="D5V766"/>
<dbReference type="EMBL" id="CP001999">
    <property type="protein sequence ID" value="ADG94486.1"/>
    <property type="molecule type" value="Genomic_DNA"/>
</dbReference>
<dbReference type="PROSITE" id="PS51257">
    <property type="entry name" value="PROKAR_LIPOPROTEIN"/>
    <property type="match status" value="1"/>
</dbReference>
<dbReference type="HOGENOM" id="CLU_1805411_0_0_7"/>
<evidence type="ECO:0000313" key="2">
    <source>
        <dbReference type="Proteomes" id="UP000000939"/>
    </source>
</evidence>
<dbReference type="eggNOG" id="ENOG5031VBT">
    <property type="taxonomic scope" value="Bacteria"/>
</dbReference>
<keyword evidence="2" id="KW-1185">Reference proteome</keyword>
<evidence type="ECO:0000313" key="1">
    <source>
        <dbReference type="EMBL" id="ADG94486.1"/>
    </source>
</evidence>
<organism evidence="1 2">
    <name type="scientific">Arcobacter nitrofigilis (strain ATCC 33309 / DSM 7299 / CCUG 15893 / LMG 7604 / NCTC 12251 / CI)</name>
    <name type="common">Campylobacter nitrofigilis</name>
    <dbReference type="NCBI Taxonomy" id="572480"/>
    <lineage>
        <taxon>Bacteria</taxon>
        <taxon>Pseudomonadati</taxon>
        <taxon>Campylobacterota</taxon>
        <taxon>Epsilonproteobacteria</taxon>
        <taxon>Campylobacterales</taxon>
        <taxon>Arcobacteraceae</taxon>
        <taxon>Arcobacter</taxon>
    </lineage>
</organism>
<evidence type="ECO:0008006" key="3">
    <source>
        <dbReference type="Google" id="ProtNLM"/>
    </source>
</evidence>
<dbReference type="OrthoDB" id="9796958at2"/>